<dbReference type="Proteomes" id="UP001202281">
    <property type="component" value="Unassembled WGS sequence"/>
</dbReference>
<dbReference type="Pfam" id="PF05402">
    <property type="entry name" value="PqqD"/>
    <property type="match status" value="1"/>
</dbReference>
<gene>
    <name evidence="1" type="ORF">MTR66_20780</name>
</gene>
<proteinExistence type="predicted"/>
<reference evidence="1 2" key="1">
    <citation type="submission" date="2022-04" db="EMBL/GenBank/DDBJ databases">
        <title>Identification of a novel bacterium isolated from mangrove sediments.</title>
        <authorList>
            <person name="Pan X."/>
        </authorList>
    </citation>
    <scope>NUCLEOTIDE SEQUENCE [LARGE SCALE GENOMIC DNA]</scope>
    <source>
        <strain evidence="1 2">B2638</strain>
    </source>
</reference>
<protein>
    <submittedName>
        <fullName evidence="1">PqqD family protein</fullName>
    </submittedName>
</protein>
<dbReference type="InterPro" id="IPR041881">
    <property type="entry name" value="PqqD_sf"/>
</dbReference>
<dbReference type="Gene3D" id="1.10.10.1150">
    <property type="entry name" value="Coenzyme PQQ synthesis protein D (PqqD)"/>
    <property type="match status" value="1"/>
</dbReference>
<dbReference type="InterPro" id="IPR008792">
    <property type="entry name" value="PQQD"/>
</dbReference>
<name>A0ABT0BWG0_9SPHN</name>
<accession>A0ABT0BWG0</accession>
<organism evidence="1 2">
    <name type="scientific">Novosphingobium beihaiensis</name>
    <dbReference type="NCBI Taxonomy" id="2930389"/>
    <lineage>
        <taxon>Bacteria</taxon>
        <taxon>Pseudomonadati</taxon>
        <taxon>Pseudomonadota</taxon>
        <taxon>Alphaproteobacteria</taxon>
        <taxon>Sphingomonadales</taxon>
        <taxon>Sphingomonadaceae</taxon>
        <taxon>Novosphingobium</taxon>
    </lineage>
</organism>
<sequence>MNAVRKIGNWLEADVDNETMMMNTESGMFVSLNRTARFLWKCLDEVQSTEALLQKTIENFNVTPEQAEIDIAACLKILQEEEAIIISVA</sequence>
<keyword evidence="2" id="KW-1185">Reference proteome</keyword>
<evidence type="ECO:0000313" key="2">
    <source>
        <dbReference type="Proteomes" id="UP001202281"/>
    </source>
</evidence>
<evidence type="ECO:0000313" key="1">
    <source>
        <dbReference type="EMBL" id="MCJ2189228.1"/>
    </source>
</evidence>
<comment type="caution">
    <text evidence="1">The sequence shown here is derived from an EMBL/GenBank/DDBJ whole genome shotgun (WGS) entry which is preliminary data.</text>
</comment>
<dbReference type="RefSeq" id="WP_243924591.1">
    <property type="nucleotide sequence ID" value="NZ_JALHLG010000078.1"/>
</dbReference>
<dbReference type="EMBL" id="JALHLG010000078">
    <property type="protein sequence ID" value="MCJ2189228.1"/>
    <property type="molecule type" value="Genomic_DNA"/>
</dbReference>